<evidence type="ECO:0000313" key="3">
    <source>
        <dbReference type="Proteomes" id="UP000179769"/>
    </source>
</evidence>
<protein>
    <recommendedName>
        <fullName evidence="4">Copper chaperone PCu(A)C</fullName>
    </recommendedName>
</protein>
<feature type="region of interest" description="Disordered" evidence="1">
    <location>
        <begin position="1"/>
        <end position="46"/>
    </location>
</feature>
<evidence type="ECO:0000313" key="2">
    <source>
        <dbReference type="EMBL" id="OHV23753.1"/>
    </source>
</evidence>
<dbReference type="Gene3D" id="2.60.40.1890">
    <property type="entry name" value="PCu(A)C copper chaperone"/>
    <property type="match status" value="1"/>
</dbReference>
<dbReference type="Proteomes" id="UP000179769">
    <property type="component" value="Unassembled WGS sequence"/>
</dbReference>
<dbReference type="InterPro" id="IPR036182">
    <property type="entry name" value="PCuAC_sf"/>
</dbReference>
<dbReference type="OrthoDB" id="5188566at2"/>
<dbReference type="SUPFAM" id="SSF110087">
    <property type="entry name" value="DR1885-like metal-binding protein"/>
    <property type="match status" value="1"/>
</dbReference>
<sequence>MSRRLGARSATSTIHGTPHVEAAETGGPGHAPEVGGGPRTARRGRVRARAALATSVAAAAVAAAALSGCASGTDALTNSARTTTNSVSGAVGSVTLRNVYVAGPANEGGSAQVISAVFNGGAEEDSLIGISSPAASSGTAPKPSIIRPGAGNIYIANGSAPTLTGLNETLAIGDEVPVTFTFAKAGSVTLDVPVEAPAPGASGGPVAPTAPAETSASPSDTATPSSGAPAVGGTTTEPGAPAESPAPAGAPTAPTA</sequence>
<evidence type="ECO:0008006" key="4">
    <source>
        <dbReference type="Google" id="ProtNLM"/>
    </source>
</evidence>
<reference evidence="3" key="1">
    <citation type="submission" date="2016-07" db="EMBL/GenBank/DDBJ databases">
        <title>Frankia sp. NRRL B-16219 Genome sequencing.</title>
        <authorList>
            <person name="Ghodhbane-Gtari F."/>
            <person name="Swanson E."/>
            <person name="Gueddou A."/>
            <person name="Louati M."/>
            <person name="Nouioui I."/>
            <person name="Hezbri K."/>
            <person name="Abebe-Akele F."/>
            <person name="Simpson S."/>
            <person name="Morris K."/>
            <person name="Thomas K."/>
            <person name="Gtari M."/>
            <person name="Tisa L.S."/>
        </authorList>
    </citation>
    <scope>NUCLEOTIDE SEQUENCE [LARGE SCALE GENOMIC DNA]</scope>
    <source>
        <strain evidence="3">NRRL B-16219</strain>
    </source>
</reference>
<keyword evidence="3" id="KW-1185">Reference proteome</keyword>
<dbReference type="EMBL" id="MAXA01000239">
    <property type="protein sequence ID" value="OHV23753.1"/>
    <property type="molecule type" value="Genomic_DNA"/>
</dbReference>
<proteinExistence type="predicted"/>
<comment type="caution">
    <text evidence="2">The sequence shown here is derived from an EMBL/GenBank/DDBJ whole genome shotgun (WGS) entry which is preliminary data.</text>
</comment>
<dbReference type="Pfam" id="PF04314">
    <property type="entry name" value="PCuAC"/>
    <property type="match status" value="1"/>
</dbReference>
<name>A0A1S1PLM6_9ACTN</name>
<feature type="compositionally biased region" description="Gly residues" evidence="1">
    <location>
        <begin position="26"/>
        <end position="38"/>
    </location>
</feature>
<dbReference type="RefSeq" id="WP_071065794.1">
    <property type="nucleotide sequence ID" value="NZ_MAXA01000239.1"/>
</dbReference>
<organism evidence="2 3">
    <name type="scientific">Parafrankia soli</name>
    <dbReference type="NCBI Taxonomy" id="2599596"/>
    <lineage>
        <taxon>Bacteria</taxon>
        <taxon>Bacillati</taxon>
        <taxon>Actinomycetota</taxon>
        <taxon>Actinomycetes</taxon>
        <taxon>Frankiales</taxon>
        <taxon>Frankiaceae</taxon>
        <taxon>Parafrankia</taxon>
    </lineage>
</organism>
<dbReference type="InterPro" id="IPR007410">
    <property type="entry name" value="LpqE-like"/>
</dbReference>
<gene>
    <name evidence="2" type="ORF">BBK14_23990</name>
</gene>
<evidence type="ECO:0000256" key="1">
    <source>
        <dbReference type="SAM" id="MobiDB-lite"/>
    </source>
</evidence>
<feature type="region of interest" description="Disordered" evidence="1">
    <location>
        <begin position="199"/>
        <end position="256"/>
    </location>
</feature>
<dbReference type="AlphaFoldDB" id="A0A1S1PLM6"/>
<accession>A0A1S1PLM6</accession>